<organism evidence="1">
    <name type="scientific">marine sediment metagenome</name>
    <dbReference type="NCBI Taxonomy" id="412755"/>
    <lineage>
        <taxon>unclassified sequences</taxon>
        <taxon>metagenomes</taxon>
        <taxon>ecological metagenomes</taxon>
    </lineage>
</organism>
<dbReference type="Gene3D" id="2.40.30.180">
    <property type="entry name" value="Ubiquitin-activating enzyme E1, FCCH domain"/>
    <property type="match status" value="1"/>
</dbReference>
<name>X1TE51_9ZZZZ</name>
<reference evidence="1" key="1">
    <citation type="journal article" date="2014" name="Front. Microbiol.">
        <title>High frequency of phylogenetically diverse reductive dehalogenase-homologous genes in deep subseafloor sedimentary metagenomes.</title>
        <authorList>
            <person name="Kawai M."/>
            <person name="Futagami T."/>
            <person name="Toyoda A."/>
            <person name="Takaki Y."/>
            <person name="Nishi S."/>
            <person name="Hori S."/>
            <person name="Arai W."/>
            <person name="Tsubouchi T."/>
            <person name="Morono Y."/>
            <person name="Uchiyama I."/>
            <person name="Ito T."/>
            <person name="Fujiyama A."/>
            <person name="Inagaki F."/>
            <person name="Takami H."/>
        </authorList>
    </citation>
    <scope>NUCLEOTIDE SEQUENCE</scope>
    <source>
        <strain evidence="1">Expedition CK06-06</strain>
    </source>
</reference>
<feature type="non-terminal residue" evidence="1">
    <location>
        <position position="1"/>
    </location>
</feature>
<protein>
    <submittedName>
        <fullName evidence="1">Uncharacterized protein</fullName>
    </submittedName>
</protein>
<comment type="caution">
    <text evidence="1">The sequence shown here is derived from an EMBL/GenBank/DDBJ whole genome shotgun (WGS) entry which is preliminary data.</text>
</comment>
<accession>X1TE51</accession>
<dbReference type="InterPro" id="IPR042302">
    <property type="entry name" value="E1_FCCH_sf"/>
</dbReference>
<dbReference type="AlphaFoldDB" id="X1TE51"/>
<dbReference type="EMBL" id="BARW01017615">
    <property type="protein sequence ID" value="GAI89636.1"/>
    <property type="molecule type" value="Genomic_DNA"/>
</dbReference>
<proteinExistence type="predicted"/>
<sequence length="212" mass="24059">GDLVSIHNVVGMTQLNDRIYYLTRINDDSFTVAENTTGTVYTSGGTVHHRGKTLATVGKNVQRILEAGWCDYAPPMEEITPKEIEADTAYHYNAATNRPQRYYHGKGFTAAGVETNQMMWFPGADAAYVLRYWLEKRVSPLANDNDVPILPPQFHHAIPAGAITRLAESKVQVENAVVWPGIYRQQIKALVNFNRRYYEEHDPLGRETRYLM</sequence>
<evidence type="ECO:0000313" key="1">
    <source>
        <dbReference type="EMBL" id="GAI89636.1"/>
    </source>
</evidence>
<gene>
    <name evidence="1" type="ORF">S12H4_30381</name>
</gene>